<feature type="domain" description="PI3K/PI4K catalytic" evidence="18">
    <location>
        <begin position="3102"/>
        <end position="3418"/>
    </location>
</feature>
<evidence type="ECO:0000259" key="18">
    <source>
        <dbReference type="PROSITE" id="PS50290"/>
    </source>
</evidence>
<keyword evidence="7" id="KW-0227">DNA damage</keyword>
<evidence type="ECO:0000256" key="14">
    <source>
        <dbReference type="ARBA" id="ARBA00032467"/>
    </source>
</evidence>
<dbReference type="InterPro" id="IPR038980">
    <property type="entry name" value="ATM_plant"/>
</dbReference>
<accession>A0A2T9YKJ7</accession>
<keyword evidence="6" id="KW-0547">Nucleotide-binding</keyword>
<evidence type="ECO:0000256" key="11">
    <source>
        <dbReference type="ARBA" id="ARBA00030020"/>
    </source>
</evidence>
<dbReference type="PANTHER" id="PTHR37079:SF4">
    <property type="entry name" value="SERINE_THREONINE-PROTEIN KINASE ATM"/>
    <property type="match status" value="1"/>
</dbReference>
<evidence type="ECO:0000256" key="4">
    <source>
        <dbReference type="ARBA" id="ARBA00020288"/>
    </source>
</evidence>
<evidence type="ECO:0000256" key="10">
    <source>
        <dbReference type="ARBA" id="ARBA00023242"/>
    </source>
</evidence>
<evidence type="ECO:0000256" key="2">
    <source>
        <dbReference type="ARBA" id="ARBA00012513"/>
    </source>
</evidence>
<dbReference type="GO" id="GO:0006974">
    <property type="term" value="P:DNA damage response"/>
    <property type="evidence" value="ECO:0007669"/>
    <property type="project" value="UniProtKB-KW"/>
</dbReference>
<comment type="catalytic activity">
    <reaction evidence="15">
        <text>L-threonyl-[protein] + ATP = O-phospho-L-threonyl-[protein] + ADP + H(+)</text>
        <dbReference type="Rhea" id="RHEA:46608"/>
        <dbReference type="Rhea" id="RHEA-COMP:11060"/>
        <dbReference type="Rhea" id="RHEA-COMP:11605"/>
        <dbReference type="ChEBI" id="CHEBI:15378"/>
        <dbReference type="ChEBI" id="CHEBI:30013"/>
        <dbReference type="ChEBI" id="CHEBI:30616"/>
        <dbReference type="ChEBI" id="CHEBI:61977"/>
        <dbReference type="ChEBI" id="CHEBI:456216"/>
        <dbReference type="EC" id="2.7.11.1"/>
    </reaction>
</comment>
<keyword evidence="8" id="KW-0418">Kinase</keyword>
<comment type="subcellular location">
    <subcellularLocation>
        <location evidence="1">Nucleus</location>
    </subcellularLocation>
</comment>
<dbReference type="InterPro" id="IPR000403">
    <property type="entry name" value="PI3/4_kinase_cat_dom"/>
</dbReference>
<dbReference type="Pfam" id="PF02260">
    <property type="entry name" value="FATC"/>
    <property type="match status" value="1"/>
</dbReference>
<dbReference type="Gene3D" id="3.30.1010.10">
    <property type="entry name" value="Phosphatidylinositol 3-kinase Catalytic Subunit, Chain A, domain 4"/>
    <property type="match status" value="1"/>
</dbReference>
<keyword evidence="9" id="KW-0067">ATP-binding</keyword>
<evidence type="ECO:0000256" key="6">
    <source>
        <dbReference type="ARBA" id="ARBA00022741"/>
    </source>
</evidence>
<dbReference type="GO" id="GO:0005634">
    <property type="term" value="C:nucleus"/>
    <property type="evidence" value="ECO:0007669"/>
    <property type="project" value="UniProtKB-SubCell"/>
</dbReference>
<evidence type="ECO:0000256" key="17">
    <source>
        <dbReference type="SAM" id="Coils"/>
    </source>
</evidence>
<dbReference type="Pfam" id="PF00454">
    <property type="entry name" value="PI3_PI4_kinase"/>
    <property type="match status" value="1"/>
</dbReference>
<dbReference type="EMBL" id="MBFT01000343">
    <property type="protein sequence ID" value="PVU92866.1"/>
    <property type="molecule type" value="Genomic_DNA"/>
</dbReference>
<evidence type="ECO:0000313" key="20">
    <source>
        <dbReference type="EMBL" id="PVU92866.1"/>
    </source>
</evidence>
<dbReference type="PROSITE" id="PS51190">
    <property type="entry name" value="FATC"/>
    <property type="match status" value="1"/>
</dbReference>
<keyword evidence="5" id="KW-0808">Transferase</keyword>
<dbReference type="Proteomes" id="UP000245699">
    <property type="component" value="Unassembled WGS sequence"/>
</dbReference>
<dbReference type="PANTHER" id="PTHR37079">
    <property type="entry name" value="SERINE/THREONINE-PROTEIN KINASE ATM"/>
    <property type="match status" value="1"/>
</dbReference>
<dbReference type="SMART" id="SM00146">
    <property type="entry name" value="PI3Kc"/>
    <property type="match status" value="1"/>
</dbReference>
<organism evidence="20 21">
    <name type="scientific">Furculomyces boomerangus</name>
    <dbReference type="NCBI Taxonomy" id="61424"/>
    <lineage>
        <taxon>Eukaryota</taxon>
        <taxon>Fungi</taxon>
        <taxon>Fungi incertae sedis</taxon>
        <taxon>Zoopagomycota</taxon>
        <taxon>Kickxellomycotina</taxon>
        <taxon>Harpellomycetes</taxon>
        <taxon>Harpellales</taxon>
        <taxon>Harpellaceae</taxon>
        <taxon>Furculomyces</taxon>
    </lineage>
</organism>
<evidence type="ECO:0000256" key="7">
    <source>
        <dbReference type="ARBA" id="ARBA00022763"/>
    </source>
</evidence>
<keyword evidence="21" id="KW-1185">Reference proteome</keyword>
<evidence type="ECO:0000256" key="3">
    <source>
        <dbReference type="ARBA" id="ARBA00014619"/>
    </source>
</evidence>
<evidence type="ECO:0000256" key="1">
    <source>
        <dbReference type="ARBA" id="ARBA00004123"/>
    </source>
</evidence>
<reference evidence="20 21" key="1">
    <citation type="journal article" date="2018" name="MBio">
        <title>Comparative Genomics Reveals the Core Gene Toolbox for the Fungus-Insect Symbiosis.</title>
        <authorList>
            <person name="Wang Y."/>
            <person name="Stata M."/>
            <person name="Wang W."/>
            <person name="Stajich J.E."/>
            <person name="White M.M."/>
            <person name="Moncalvo J.M."/>
        </authorList>
    </citation>
    <scope>NUCLEOTIDE SEQUENCE [LARGE SCALE GENOMIC DNA]</scope>
    <source>
        <strain evidence="20 21">AUS-77-4</strain>
    </source>
</reference>
<evidence type="ECO:0000256" key="9">
    <source>
        <dbReference type="ARBA" id="ARBA00022840"/>
    </source>
</evidence>
<evidence type="ECO:0000256" key="15">
    <source>
        <dbReference type="ARBA" id="ARBA00047899"/>
    </source>
</evidence>
<dbReference type="InterPro" id="IPR036940">
    <property type="entry name" value="PI3/4_kinase_cat_sf"/>
</dbReference>
<protein>
    <recommendedName>
        <fullName evidence="3">Serine/threonine-protein kinase TEL1</fullName>
        <ecNumber evidence="2">2.7.11.1</ecNumber>
    </recommendedName>
    <alternativeName>
        <fullName evidence="11">ATM homolog</fullName>
    </alternativeName>
    <alternativeName>
        <fullName evidence="13 14">DNA-damage checkpoint kinase TEL1</fullName>
    </alternativeName>
    <alternativeName>
        <fullName evidence="4">Serine/threonine-protein kinase tel1</fullName>
    </alternativeName>
    <alternativeName>
        <fullName evidence="12">Telomere length regulation protein 1</fullName>
    </alternativeName>
</protein>
<feature type="domain" description="FATC" evidence="19">
    <location>
        <begin position="3463"/>
        <end position="3495"/>
    </location>
</feature>
<keyword evidence="17" id="KW-0175">Coiled coil</keyword>
<dbReference type="Gene3D" id="1.10.1070.11">
    <property type="entry name" value="Phosphatidylinositol 3-/4-kinase, catalytic domain"/>
    <property type="match status" value="1"/>
</dbReference>
<dbReference type="SUPFAM" id="SSF56112">
    <property type="entry name" value="Protein kinase-like (PK-like)"/>
    <property type="match status" value="1"/>
</dbReference>
<dbReference type="InterPro" id="IPR011009">
    <property type="entry name" value="Kinase-like_dom_sf"/>
</dbReference>
<dbReference type="STRING" id="61424.A0A2T9YKJ7"/>
<dbReference type="PROSITE" id="PS50290">
    <property type="entry name" value="PI3_4_KINASE_3"/>
    <property type="match status" value="1"/>
</dbReference>
<feature type="coiled-coil region" evidence="17">
    <location>
        <begin position="2810"/>
        <end position="2837"/>
    </location>
</feature>
<name>A0A2T9YKJ7_9FUNG</name>
<evidence type="ECO:0000313" key="21">
    <source>
        <dbReference type="Proteomes" id="UP000245699"/>
    </source>
</evidence>
<comment type="caution">
    <text evidence="20">The sequence shown here is derived from an EMBL/GenBank/DDBJ whole genome shotgun (WGS) entry which is preliminary data.</text>
</comment>
<dbReference type="InterPro" id="IPR003152">
    <property type="entry name" value="FATC_dom"/>
</dbReference>
<dbReference type="EC" id="2.7.11.1" evidence="2"/>
<evidence type="ECO:0000256" key="5">
    <source>
        <dbReference type="ARBA" id="ARBA00022679"/>
    </source>
</evidence>
<evidence type="ECO:0000256" key="8">
    <source>
        <dbReference type="ARBA" id="ARBA00022777"/>
    </source>
</evidence>
<sequence>MDNIYLTFLRQISSTSSVDRLNGIISLSKILKAENEWERNQFEESFKQDSLILEDTFEISELLNKTSKSKKGVVLESNFFDEDPPSDDFPQDTQNDNHTIIDSKDRNIPWDNIGKTVLNLLILELDSYEKNYLDSSINNSDKKPKKVSNKSQMAKQRAFTRLKKIIDSSRTCLNVTINYQKQSSTRVWWFTIKILLKGQPIIQGKELYYILETVYGVLSRSLKDDKKFYIENRDLEMYLAEIVILDLFTIKNRTTNKKASISANNNTETKIYKSVWKFCRTALLNSLSITKGIRRENVEVGNLEKNTNRFSSFGVDSELFAWKWANFDWIYIDLISCVLVKLDGAALNPEPSDQINRHTSNVYGHNTKKRKIYSINQSYSTGSDRINRSIMRSAKRYKSDNNEALVIDIHNSDDAEVGSTVVDVDRQCFMNDFLSSAQSGTKMSIECTQIITCLLLTQSESIKNSSEEINKVIMSLARNILENRNWNNVWELVLFIVGLESIFSKTSYFKENSGYMTAKGLWEIGWKIFVKVLSSKNDILPQISNLIPALGLVLLSNEEYSHEEPTSKREEAAILVSKLISNQVECHNIELSCFWVLFYSKIWPSARISKNTESNTDSIGILSKLMIGASRSSHSPLLFSDHFISNSTIVDDMQIYLENLEKVLFRNSKKKLNFSLNSWIKPDTENNMLSNLLFEKMLINLDDNETLELLDNLIKNYLHNTNSNQKSGNILILISVIVEHRYWIDIPKRNGDVVIKNKVNSIKEFLLEKWTLDVLNFHPYNFLHSLNILFTLRSLSGLVLEHITNNPLSFVEGACEKLNRIYKGETKSESQNEFIWGGSRNYSQEIGLRLSELQKFSIISINQCIQSTSTLGYYGTFNFLALLSQSNTSVQQLISNHILEILNFETSLVCKLSFLFRLSSLTTTAILPERNELLLKISDVLSNILLDGELGSNPNILSIVFELMRTLFCYIISPSAQQLDLLEIANSKHLYDYHGISFKNLYLHNSSNTDTDDSIDGFIRIVAFILSELENNKVHWFFTSRSVIPMLLEWGRINITFTVISKSEKKPFVIDEGLSCLSDLKQDPTELLFHFSLKSKSEIVKIQACIANNELLTFPILYFHKSIDRIKYESALVKNKTDFVENYIDHNNIVYKTICNSKNNVYYYTYIDWVIKELSEIDGFENHESIAKLLYGCVYTIGLHLSNTNLKTPSLVFLLIVIGFVENQDFGDIGTIPKDQSSVIQSMVFECLTFTFQIKGANFGIEMIESYLENQLRNLYSLGNSVSQFMSIVDMLCYFSQKTLVKTSLNQTNEIDKQNHTIEQANNIIETKDEIGWITGYNNKSITKLSYLLTSYLLFYGFEEKAQLAAKVVSDVYQNEQETFEESLLSKYKIMATCGVLGFESTTMNNQSIQHNSGLMVPSESIDTTLTNNSEYIFFNIIQNLRIPTNLVEKIYENLSIFTQSLSTLTLDHTNNDGFDISIEQQSVFFQALKKFVLFVENGSGNKKDKKFENFIKANSLSFLQRIHMSIPYFHEFSCLTTEKIYTMFNIVFLITIPEMIDPGLLLYSGFIASKLMMQAILQENEVGVKTCFSIIKRLAIICASSLPRNSTISNADGGIQTESQRKDEIVKHNHSCTKPDSCQIQYLKLCSEVPYKIWMSAVEPILVAIEKGTNLPIWMFSALKDIRENFLNSETLGITKTNFPPTPELIESSILENYNSFDQPDTSTLDTEHVRDSTKDTHSGVVEALLNVLDVKYPYFLNFSVNYIYHYLDSLNSTIIYAEASNREKLTNPTLLQKAYNNLYFLVNSVPETLNCIGSLKNSTSLLSNEKIQSIHIVNTSRQCIYLVEQIYQKIPNFCYLPPQYSIFFESEELVPIILELLISEDFLESFYASEFIKSIALKLSDTLQPKTKNSSLIYDSCLIAKWNSYSSLAVEPKPQDNKTLFLFLEDGLLTFNQNKNLAKKIFKIISDPSSRVSATSLVCLSLINSSKSVSENYKHLKKLILVSTVASTVFLAEILISIFNNPSADKISISENIMRFIVNSVVIKDNSQDIINKRARIELIKSVRLFIQALVQTRNFCSDFMDIGKFVDTFKLDYRKIAVVSSAVGLNELVPFFYELLYWLPKNKYPADSLKSTDVETQTSLYDSCLSFDFSNSDVGTPKTRKSTRISKYSNNKLKATAKKSSITFDVYGKDIQLGRILKDSGKSGSIDINIRPYDISELSHLDIECLKKSYSSIGNNDSLLTLMVSDSISNISNQLSIQMDHASVLALNESLNNSSVLNNQLAFGNQPNYKENFANYSFLQSTAITPHSETLLKMGLYGVSLSTNNTSNISAQGVSSSDALFGAAWRLQQWSLPQIDFSEFSSNGIEPINNNSLIEFEETDTKKMFGNESVFYNSLCFWSRGKKNEVQFCKLAREWDSIYNIDLCFVENTELPSLFECENRMYELSARNSSQYSGTCLSLQLMNKIFKNKSSKDFDFAALLLEELIEINSELQVLSGYKSFLELEPALSASSVLWESLVMMFFDLLSDNYVEETTKNGIEFTINKKQYGIADFTSLLLLEYKNSNVLICSSARSAKNFATAFTATSRYYQILNKFGVFSRSDQVLVKIEDAKTVWESGHKNMALNIITEFARSTKLAKMDTRNSENHSDLFFNGFSHYSIKPPKIKSSESKNKIIGEILAQKSEKYYEDLAIIQAKLFLQMGEWSGFLRTMRPRAIINNCYIKSIELLDQTQSLAKTAESTLFSLAKFADIQFQHLTNNNTPSKELASVRKHKRMDLEMWKEQLSNIQLGVSEYGSSLNSSKGKSTLIKQIQAQINRFEIQVKQDEAEAEQLQTEIDYFLSTAIWYYARCLVVGNNNDTFAVMAIVSLWLSNSNNNKAMLTLKKVGISKISSYKWIPLAHQLCARLSSNGTQSETNLFQTLLRSVILRMACKHPYHVLPTLFALKNANNNDGTLQTHLDSDVEVGEKNMSKLDSSNNKGDESRVKIASQIIYRVSTAKPKLETITNSFEQICLAYIQIANAPVPDSIKKDNAAVSGKKDISFNKTWLLSKISEFPGVPVLTATNLVDPSGNYNDYNFSLDSIGTRDKFTDSSGIVYLANLKYTYKLAGGINLPKIIKVIGSDGKKYQQLIKGKDDLRQDAIIEQIFNVVNTCFNSTTDTSTKDLRLVTYNVVPLSKRSGVLQWVDDTIPLGSWLSEAYKTMPLIDNLTVLRREMMNEQNSRMSTPESKLKVFESIKSRLPPIFRQFFYLTSSNISVYFYNQRRYTKSVAAASIVCWLLGIGDRHSQNLLISKTSCEIVHIDLGIAFNMGNLLPVPELVPFRLTQNVLDGMGLLNNNFENKNMFFNSCVNSLEVLRKSDALIKTVLSVLKHDPLYQWSSTSLRRKQVTNNQLHRDSVNTTKGKPGLPTNLNPFSYLYKGKSSAAVPGGRAVDGNQNEEEDDFDQINKEAERAILAVVKRLNTEISVECQVNELIQDATDSNNLSKMFSGWQAWL</sequence>
<dbReference type="GO" id="GO:0035556">
    <property type="term" value="P:intracellular signal transduction"/>
    <property type="evidence" value="ECO:0007669"/>
    <property type="project" value="UniProtKB-ARBA"/>
</dbReference>
<proteinExistence type="predicted"/>
<dbReference type="InterPro" id="IPR018936">
    <property type="entry name" value="PI3/4_kinase_CS"/>
</dbReference>
<evidence type="ECO:0000256" key="12">
    <source>
        <dbReference type="ARBA" id="ARBA00030222"/>
    </source>
</evidence>
<dbReference type="OrthoDB" id="381190at2759"/>
<dbReference type="GO" id="GO:0005524">
    <property type="term" value="F:ATP binding"/>
    <property type="evidence" value="ECO:0007669"/>
    <property type="project" value="UniProtKB-KW"/>
</dbReference>
<keyword evidence="10" id="KW-0539">Nucleus</keyword>
<gene>
    <name evidence="20" type="ORF">BB559_003562</name>
</gene>
<evidence type="ECO:0000256" key="13">
    <source>
        <dbReference type="ARBA" id="ARBA00031460"/>
    </source>
</evidence>
<comment type="catalytic activity">
    <reaction evidence="16">
        <text>L-seryl-[protein] + ATP = O-phospho-L-seryl-[protein] + ADP + H(+)</text>
        <dbReference type="Rhea" id="RHEA:17989"/>
        <dbReference type="Rhea" id="RHEA-COMP:9863"/>
        <dbReference type="Rhea" id="RHEA-COMP:11604"/>
        <dbReference type="ChEBI" id="CHEBI:15378"/>
        <dbReference type="ChEBI" id="CHEBI:29999"/>
        <dbReference type="ChEBI" id="CHEBI:30616"/>
        <dbReference type="ChEBI" id="CHEBI:83421"/>
        <dbReference type="ChEBI" id="CHEBI:456216"/>
        <dbReference type="EC" id="2.7.11.1"/>
    </reaction>
</comment>
<dbReference type="GO" id="GO:0004674">
    <property type="term" value="F:protein serine/threonine kinase activity"/>
    <property type="evidence" value="ECO:0007669"/>
    <property type="project" value="UniProtKB-EC"/>
</dbReference>
<dbReference type="SMART" id="SM01343">
    <property type="entry name" value="FATC"/>
    <property type="match status" value="1"/>
</dbReference>
<evidence type="ECO:0000256" key="16">
    <source>
        <dbReference type="ARBA" id="ARBA00048679"/>
    </source>
</evidence>
<evidence type="ECO:0000259" key="19">
    <source>
        <dbReference type="PROSITE" id="PS51190"/>
    </source>
</evidence>
<dbReference type="PROSITE" id="PS00916">
    <property type="entry name" value="PI3_4_KINASE_2"/>
    <property type="match status" value="1"/>
</dbReference>
<dbReference type="PROSITE" id="PS00915">
    <property type="entry name" value="PI3_4_KINASE_1"/>
    <property type="match status" value="1"/>
</dbReference>